<dbReference type="RefSeq" id="XP_029007544.1">
    <property type="nucleotide sequence ID" value="XM_029151711.3"/>
</dbReference>
<evidence type="ECO:0000313" key="5">
    <source>
        <dbReference type="Proteomes" id="UP000515150"/>
    </source>
</evidence>
<feature type="compositionally biased region" description="Basic and acidic residues" evidence="4">
    <location>
        <begin position="93"/>
        <end position="110"/>
    </location>
</feature>
<reference evidence="6" key="1">
    <citation type="submission" date="2025-08" db="UniProtKB">
        <authorList>
            <consortium name="RefSeq"/>
        </authorList>
    </citation>
    <scope>IDENTIFICATION</scope>
</reference>
<comment type="similarity">
    <text evidence="2">Belongs to the mastermind family.</text>
</comment>
<evidence type="ECO:0000256" key="1">
    <source>
        <dbReference type="ARBA" id="ARBA00004123"/>
    </source>
</evidence>
<feature type="compositionally biased region" description="Polar residues" evidence="4">
    <location>
        <begin position="70"/>
        <end position="85"/>
    </location>
</feature>
<evidence type="ECO:0000256" key="2">
    <source>
        <dbReference type="ARBA" id="ARBA00008081"/>
    </source>
</evidence>
<dbReference type="AlphaFoldDB" id="A0A6P7MLL6"/>
<dbReference type="InterPro" id="IPR046370">
    <property type="entry name" value="MAML_N_sf"/>
</dbReference>
<protein>
    <submittedName>
        <fullName evidence="6">Mastermind-like protein 3 isoform X3</fullName>
    </submittedName>
</protein>
<feature type="compositionally biased region" description="Basic and acidic residues" evidence="4">
    <location>
        <begin position="49"/>
        <end position="67"/>
    </location>
</feature>
<feature type="compositionally biased region" description="Low complexity" evidence="4">
    <location>
        <begin position="123"/>
        <end position="133"/>
    </location>
</feature>
<feature type="compositionally biased region" description="Basic and acidic residues" evidence="4">
    <location>
        <begin position="167"/>
        <end position="176"/>
    </location>
</feature>
<dbReference type="Pfam" id="PF09596">
    <property type="entry name" value="MamL-1"/>
    <property type="match status" value="1"/>
</dbReference>
<evidence type="ECO:0000256" key="3">
    <source>
        <dbReference type="ARBA" id="ARBA00023242"/>
    </source>
</evidence>
<gene>
    <name evidence="6" type="primary">LOC114856073</name>
</gene>
<dbReference type="Gene3D" id="6.10.250.970">
    <property type="match status" value="1"/>
</dbReference>
<evidence type="ECO:0000256" key="4">
    <source>
        <dbReference type="SAM" id="MobiDB-lite"/>
    </source>
</evidence>
<name>A0A6P7MLL6_BETSP</name>
<accession>A0A6P7MLL6</accession>
<dbReference type="Proteomes" id="UP000515150">
    <property type="component" value="Chromosome 5"/>
</dbReference>
<dbReference type="GO" id="GO:0045944">
    <property type="term" value="P:positive regulation of transcription by RNA polymerase II"/>
    <property type="evidence" value="ECO:0007669"/>
    <property type="project" value="InterPro"/>
</dbReference>
<proteinExistence type="inferred from homology"/>
<dbReference type="GO" id="GO:0007219">
    <property type="term" value="P:Notch signaling pathway"/>
    <property type="evidence" value="ECO:0007669"/>
    <property type="project" value="InterPro"/>
</dbReference>
<comment type="subcellular location">
    <subcellularLocation>
        <location evidence="1">Nucleus</location>
    </subcellularLocation>
</comment>
<organism evidence="5 6">
    <name type="scientific">Betta splendens</name>
    <name type="common">Siamese fighting fish</name>
    <dbReference type="NCBI Taxonomy" id="158456"/>
    <lineage>
        <taxon>Eukaryota</taxon>
        <taxon>Metazoa</taxon>
        <taxon>Chordata</taxon>
        <taxon>Craniata</taxon>
        <taxon>Vertebrata</taxon>
        <taxon>Euteleostomi</taxon>
        <taxon>Actinopterygii</taxon>
        <taxon>Neopterygii</taxon>
        <taxon>Teleostei</taxon>
        <taxon>Neoteleostei</taxon>
        <taxon>Acanthomorphata</taxon>
        <taxon>Anabantaria</taxon>
        <taxon>Anabantiformes</taxon>
        <taxon>Anabantoidei</taxon>
        <taxon>Osphronemidae</taxon>
        <taxon>Betta</taxon>
    </lineage>
</organism>
<evidence type="ECO:0000313" key="6">
    <source>
        <dbReference type="RefSeq" id="XP_029007544.1"/>
    </source>
</evidence>
<feature type="region of interest" description="Disordered" evidence="4">
    <location>
        <begin position="47"/>
        <end position="176"/>
    </location>
</feature>
<dbReference type="GeneID" id="114856073"/>
<keyword evidence="5" id="KW-1185">Reference proteome</keyword>
<sequence>MEDSPNVGSTDSGEYKVADMTDVIHSECEKKSQSRFFRRLQNLKRHHHMCEQRHEKAQTERLDDQRKKTLSLSQKNEQQSSSDSEGTLILEHTPADVEKDPNVPELRRTDSVILARQMHGYASDQSISSCQSSGDEYIPETSESKSEEEAEVTEKDSQLPGNGSPTTEEKRTQDFE</sequence>
<keyword evidence="3" id="KW-0539">Nucleus</keyword>
<feature type="compositionally biased region" description="Basic and acidic residues" evidence="4">
    <location>
        <begin position="142"/>
        <end position="157"/>
    </location>
</feature>
<dbReference type="GO" id="GO:0003713">
    <property type="term" value="F:transcription coactivator activity"/>
    <property type="evidence" value="ECO:0007669"/>
    <property type="project" value="InterPro"/>
</dbReference>
<dbReference type="GO" id="GO:0016607">
    <property type="term" value="C:nuclear speck"/>
    <property type="evidence" value="ECO:0007669"/>
    <property type="project" value="InterPro"/>
</dbReference>
<dbReference type="InterPro" id="IPR019082">
    <property type="entry name" value="Mastermind-like_N"/>
</dbReference>